<accession>A0A4R3NK08</accession>
<dbReference type="EMBL" id="SMAS01000014">
    <property type="protein sequence ID" value="TCT28897.1"/>
    <property type="molecule type" value="Genomic_DNA"/>
</dbReference>
<comment type="caution">
    <text evidence="2">The sequence shown here is derived from an EMBL/GenBank/DDBJ whole genome shotgun (WGS) entry which is preliminary data.</text>
</comment>
<keyword evidence="1" id="KW-0472">Membrane</keyword>
<feature type="transmembrane region" description="Helical" evidence="1">
    <location>
        <begin position="12"/>
        <end position="36"/>
    </location>
</feature>
<dbReference type="InterPro" id="IPR007973">
    <property type="entry name" value="Pilus_assembly_TraE"/>
</dbReference>
<evidence type="ECO:0000313" key="3">
    <source>
        <dbReference type="Proteomes" id="UP000295055"/>
    </source>
</evidence>
<sequence>MKLSAAKSATKYTSLLFVSLTFMLGLSLTGNIFAWLRLDDLLNSRQETYIPMFFDTPFTLTRSHADANYLESVVQSLIYLRYNVSPESVKANHQSLLRYVAKESRPEMQDVLSVEAKEVIGNNVTSAFYLSKMEVYPVDGIVDIQGELKTWIGKREALPEFKKVRLHVKYQNGITEVISFEDIIDENKP</sequence>
<keyword evidence="1" id="KW-0812">Transmembrane</keyword>
<evidence type="ECO:0000256" key="1">
    <source>
        <dbReference type="SAM" id="Phobius"/>
    </source>
</evidence>
<keyword evidence="1" id="KW-1133">Transmembrane helix</keyword>
<protein>
    <submittedName>
        <fullName evidence="2">Conjugal transfer pilus assembly protein TraE</fullName>
    </submittedName>
</protein>
<dbReference type="RefSeq" id="WP_132497249.1">
    <property type="nucleotide sequence ID" value="NZ_SMAS01000014.1"/>
</dbReference>
<organism evidence="2 3">
    <name type="scientific">Providencia alcalifaciens</name>
    <dbReference type="NCBI Taxonomy" id="126385"/>
    <lineage>
        <taxon>Bacteria</taxon>
        <taxon>Pseudomonadati</taxon>
        <taxon>Pseudomonadota</taxon>
        <taxon>Gammaproteobacteria</taxon>
        <taxon>Enterobacterales</taxon>
        <taxon>Morganellaceae</taxon>
        <taxon>Providencia</taxon>
    </lineage>
</organism>
<name>A0A4R3NK08_9GAMM</name>
<dbReference type="Proteomes" id="UP000295055">
    <property type="component" value="Unassembled WGS sequence"/>
</dbReference>
<evidence type="ECO:0000313" key="2">
    <source>
        <dbReference type="EMBL" id="TCT28897.1"/>
    </source>
</evidence>
<dbReference type="AlphaFoldDB" id="A0A4R3NK08"/>
<dbReference type="Pfam" id="PF05309">
    <property type="entry name" value="TraE"/>
    <property type="match status" value="1"/>
</dbReference>
<gene>
    <name evidence="2" type="ORF">EC835_11428</name>
</gene>
<dbReference type="OrthoDB" id="5880202at2"/>
<dbReference type="NCBIfam" id="TIGR02761">
    <property type="entry name" value="TraE_TIGR"/>
    <property type="match status" value="1"/>
</dbReference>
<proteinExistence type="predicted"/>
<reference evidence="2 3" key="1">
    <citation type="submission" date="2019-03" db="EMBL/GenBank/DDBJ databases">
        <title>Genomic analyses of the natural microbiome of Caenorhabditis elegans.</title>
        <authorList>
            <person name="Samuel B."/>
        </authorList>
    </citation>
    <scope>NUCLEOTIDE SEQUENCE [LARGE SCALE GENOMIC DNA]</scope>
    <source>
        <strain evidence="2 3">JUb102</strain>
    </source>
</reference>